<dbReference type="InterPro" id="IPR036457">
    <property type="entry name" value="PPM-type-like_dom_sf"/>
</dbReference>
<feature type="compositionally biased region" description="Polar residues" evidence="7">
    <location>
        <begin position="853"/>
        <end position="866"/>
    </location>
</feature>
<proteinExistence type="inferred from homology"/>
<comment type="similarity">
    <text evidence="6">Belongs to the PP2C family.</text>
</comment>
<sequence length="1003" mass="113568">MYFVTLSSKLLVLVFVTNVFAVTEEDEGVRYADRCEACKILATELQERLSETGKSHDVLETGYSLDDVKPKKRTAYKKSELRLLESMENVCNRILEYNIHKERKDSTRFAKGMSQTFKTLHGLVDKGVKVELGIPYELWDNPSVEVTNMKTQCESLLEEYESVVENWYFKHQENVPLIKYFCEDRALKGKDTKCLYETLEDKSENKGETGTENNEACEQIKNKNHFRGVNLRVTGHCSRGGRKYMEDFFTVAYQQSEDEKDLEYAFIGIYDGHGGSEAARFARKHLINLIVNQKLFWSENDDDILKSIREGYIQTHYAMWREQDKWPKTQTGLPSTAGTTASVAFIRHGKIYIGHCGDSGIALGYTEDNDRTWQAMPLTQDHKPESNVEKTRIINSGGKVVSKYGVPRVVWNRPRLGHRGPVRRSTPIDEIPFLAVARSLGDLWSYNSALNQFVVSPDPDVRVVKINPEKFRCLVFGTDGLWNVISPEGAIKIVHNAEQMNDQRALNGAQNEWMNPSKCLVDKALERWSTTKMRADNTSVVIIMLDPPGPPKRDVLKTCPTQLILENDEMDEQPLQEDKTFAMHDYCTKETVELNSIPSMLTSGINRYETVGYAPSTSSSIDVGYASSFAESYNSLLNANIGNDLAFTYQTHEPETHSTNNEETYSLTKLETRMEQIASSSSPSMVFTEYHQSQQRYDERHQYDCITSSFLSPSCEMLSNLEDSIQAVVLDVLETASDPIVNHNYSSEVAEINGSVFCGSVEVPEASTSYDAVNKNSPMPSSPMPSTSSATLDECVSNDVIVSTTPAIDESIQINEISSSSKENEERSSNTSEEKLTRSKTKKVYERDRRITRSNVLKPSENGVSKNKSRDSVKKKIQSIVKKQLKVQNENVISVPSRSLRRKTSDLSHSDATKRSLRSDDTLNSKKTLTNTVKQTLHKRNRSTSMTTSLQSLTAETLRNKIKPNQQTNAKPKYISKFDAKKVSLTARQTTINKLQRRKRLNR</sequence>
<dbReference type="AlphaFoldDB" id="A0A9Q0RWC8"/>
<accession>A0A9Q0RWC8</accession>
<reference evidence="10" key="1">
    <citation type="submission" date="2022-07" db="EMBL/GenBank/DDBJ databases">
        <authorList>
            <person name="Trinca V."/>
            <person name="Uliana J.V.C."/>
            <person name="Torres T.T."/>
            <person name="Ward R.J."/>
            <person name="Monesi N."/>
        </authorList>
    </citation>
    <scope>NUCLEOTIDE SEQUENCE</scope>
    <source>
        <strain evidence="10">HSMRA1968</strain>
        <tissue evidence="10">Whole embryos</tissue>
    </source>
</reference>
<dbReference type="Pfam" id="PF11938">
    <property type="entry name" value="DUF3456"/>
    <property type="match status" value="1"/>
</dbReference>
<keyword evidence="2" id="KW-0479">Metal-binding</keyword>
<keyword evidence="4 6" id="KW-0378">Hydrolase</keyword>
<keyword evidence="5 6" id="KW-0904">Protein phosphatase</keyword>
<dbReference type="EMBL" id="WJQU01000004">
    <property type="protein sequence ID" value="KAJ6634738.1"/>
    <property type="molecule type" value="Genomic_DNA"/>
</dbReference>
<dbReference type="SMART" id="SM00332">
    <property type="entry name" value="PP2Cc"/>
    <property type="match status" value="1"/>
</dbReference>
<dbReference type="FunFam" id="3.60.40.10:FF:000060">
    <property type="entry name" value="Protein phosphatase 2c"/>
    <property type="match status" value="1"/>
</dbReference>
<dbReference type="Gene3D" id="3.60.40.10">
    <property type="entry name" value="PPM-type phosphatase domain"/>
    <property type="match status" value="1"/>
</dbReference>
<dbReference type="SUPFAM" id="SSF81606">
    <property type="entry name" value="PP2C-like"/>
    <property type="match status" value="1"/>
</dbReference>
<feature type="chain" id="PRO_5040309555" evidence="8">
    <location>
        <begin position="22"/>
        <end position="1003"/>
    </location>
</feature>
<dbReference type="Proteomes" id="UP001151699">
    <property type="component" value="Chromosome C"/>
</dbReference>
<evidence type="ECO:0000259" key="9">
    <source>
        <dbReference type="PROSITE" id="PS51746"/>
    </source>
</evidence>
<evidence type="ECO:0000256" key="2">
    <source>
        <dbReference type="ARBA" id="ARBA00022723"/>
    </source>
</evidence>
<feature type="compositionally biased region" description="Low complexity" evidence="7">
    <location>
        <begin position="812"/>
        <end position="821"/>
    </location>
</feature>
<feature type="region of interest" description="Disordered" evidence="7">
    <location>
        <begin position="892"/>
        <end position="930"/>
    </location>
</feature>
<feature type="signal peptide" evidence="8">
    <location>
        <begin position="1"/>
        <end position="21"/>
    </location>
</feature>
<keyword evidence="11" id="KW-1185">Reference proteome</keyword>
<evidence type="ECO:0000256" key="5">
    <source>
        <dbReference type="ARBA" id="ARBA00022912"/>
    </source>
</evidence>
<organism evidence="10 11">
    <name type="scientific">Pseudolycoriella hygida</name>
    <dbReference type="NCBI Taxonomy" id="35572"/>
    <lineage>
        <taxon>Eukaryota</taxon>
        <taxon>Metazoa</taxon>
        <taxon>Ecdysozoa</taxon>
        <taxon>Arthropoda</taxon>
        <taxon>Hexapoda</taxon>
        <taxon>Insecta</taxon>
        <taxon>Pterygota</taxon>
        <taxon>Neoptera</taxon>
        <taxon>Endopterygota</taxon>
        <taxon>Diptera</taxon>
        <taxon>Nematocera</taxon>
        <taxon>Sciaroidea</taxon>
        <taxon>Sciaridae</taxon>
        <taxon>Pseudolycoriella</taxon>
    </lineage>
</organism>
<gene>
    <name evidence="10" type="primary">Ppm1d</name>
    <name evidence="10" type="ORF">Bhyg_13317</name>
</gene>
<feature type="region of interest" description="Disordered" evidence="7">
    <location>
        <begin position="812"/>
        <end position="877"/>
    </location>
</feature>
<feature type="region of interest" description="Disordered" evidence="7">
    <location>
        <begin position="771"/>
        <end position="792"/>
    </location>
</feature>
<keyword evidence="3 8" id="KW-0732">Signal</keyword>
<protein>
    <submittedName>
        <fullName evidence="10">Protein phosphatase 1D</fullName>
    </submittedName>
</protein>
<dbReference type="PANTHER" id="PTHR15382:SF8">
    <property type="entry name" value="CANOPY B"/>
    <property type="match status" value="1"/>
</dbReference>
<dbReference type="InterPro" id="IPR021852">
    <property type="entry name" value="DUF3456"/>
</dbReference>
<dbReference type="PROSITE" id="PS01032">
    <property type="entry name" value="PPM_1"/>
    <property type="match status" value="1"/>
</dbReference>
<evidence type="ECO:0000256" key="7">
    <source>
        <dbReference type="SAM" id="MobiDB-lite"/>
    </source>
</evidence>
<comment type="similarity">
    <text evidence="1">Belongs to the canopy family.</text>
</comment>
<evidence type="ECO:0000256" key="1">
    <source>
        <dbReference type="ARBA" id="ARBA00007285"/>
    </source>
</evidence>
<evidence type="ECO:0000256" key="8">
    <source>
        <dbReference type="SAM" id="SignalP"/>
    </source>
</evidence>
<comment type="caution">
    <text evidence="10">The sequence shown here is derived from an EMBL/GenBank/DDBJ whole genome shotgun (WGS) entry which is preliminary data.</text>
</comment>
<dbReference type="CDD" id="cd00143">
    <property type="entry name" value="PP2Cc"/>
    <property type="match status" value="1"/>
</dbReference>
<dbReference type="Pfam" id="PF00481">
    <property type="entry name" value="PP2C"/>
    <property type="match status" value="1"/>
</dbReference>
<feature type="compositionally biased region" description="Basic and acidic residues" evidence="7">
    <location>
        <begin position="903"/>
        <end position="924"/>
    </location>
</feature>
<evidence type="ECO:0000256" key="4">
    <source>
        <dbReference type="ARBA" id="ARBA00022801"/>
    </source>
</evidence>
<dbReference type="InterPro" id="IPR001932">
    <property type="entry name" value="PPM-type_phosphatase-like_dom"/>
</dbReference>
<dbReference type="GO" id="GO:0004721">
    <property type="term" value="F:phosphoprotein phosphatase activity"/>
    <property type="evidence" value="ECO:0007669"/>
    <property type="project" value="UniProtKB-KW"/>
</dbReference>
<evidence type="ECO:0000256" key="3">
    <source>
        <dbReference type="ARBA" id="ARBA00022729"/>
    </source>
</evidence>
<dbReference type="OrthoDB" id="10025511at2759"/>
<dbReference type="PROSITE" id="PS51746">
    <property type="entry name" value="PPM_2"/>
    <property type="match status" value="1"/>
</dbReference>
<evidence type="ECO:0000313" key="10">
    <source>
        <dbReference type="EMBL" id="KAJ6634738.1"/>
    </source>
</evidence>
<dbReference type="InterPro" id="IPR000222">
    <property type="entry name" value="PP2C_BS"/>
</dbReference>
<evidence type="ECO:0000313" key="11">
    <source>
        <dbReference type="Proteomes" id="UP001151699"/>
    </source>
</evidence>
<feature type="domain" description="PPM-type phosphatase" evidence="9">
    <location>
        <begin position="232"/>
        <end position="545"/>
    </location>
</feature>
<feature type="compositionally biased region" description="Basic and acidic residues" evidence="7">
    <location>
        <begin position="822"/>
        <end position="851"/>
    </location>
</feature>
<dbReference type="GO" id="GO:0046872">
    <property type="term" value="F:metal ion binding"/>
    <property type="evidence" value="ECO:0007669"/>
    <property type="project" value="UniProtKB-KW"/>
</dbReference>
<name>A0A9Q0RWC8_9DIPT</name>
<evidence type="ECO:0000256" key="6">
    <source>
        <dbReference type="RuleBase" id="RU003465"/>
    </source>
</evidence>
<dbReference type="PANTHER" id="PTHR15382">
    <property type="entry name" value="CTG4A-RELATED"/>
    <property type="match status" value="1"/>
</dbReference>